<protein>
    <submittedName>
        <fullName evidence="1">MFS polyamine transporter</fullName>
    </submittedName>
</protein>
<comment type="caution">
    <text evidence="1">The sequence shown here is derived from an EMBL/GenBank/DDBJ whole genome shotgun (WGS) entry which is preliminary data.</text>
</comment>
<proteinExistence type="predicted"/>
<gene>
    <name evidence="1" type="ORF">FA95DRAFT_1592067</name>
</gene>
<evidence type="ECO:0000313" key="1">
    <source>
        <dbReference type="EMBL" id="KAI0053774.1"/>
    </source>
</evidence>
<sequence length="508" mass="55459">MASAIPGTPVVSEESEHKPNPHEFDRKALPELGKDELVVGWDGPDDPANPRNWTIRRKWTSVAFSEAFTFISPLVSSISAPTSVKTAVDLHITNGTILSMTTSIFVLAFAIGPLVIGPLSEHFGRRPLLLYCNAFFLAFNIATGFAQSTGQLLAFRFLAGLGGGAPLAIGGGVLSDCFAPEQRGRAVSIFSLAPVLGPTIGPLVGSWIADKTTWRWSYWATSIFDGLIFIGMLLFIEETYPIVLLEKKAKTIIKAWDPEKALPTKIRTTYPEDRSVHALVTKSILRPVLFFWHEPIIQLLGTYMAFVYATSYLIIITVPALFAKTYHQSIGIIGLHYLSLGMGSLISGQLSAVAMNKILEHYKAKNNGKLKPEYRIPILIPGTIAMPLGLLLIGWGAEKHVHWIICDFGLILIGCSIVTMMIGVQSYIIDAYNVYSASGLAAVSAFRSLVGFGFPLFAPAMFDTLGYGKGCTLLAALAIGIGLPAPWIFWFFGERIRKRSRYAPDNMG</sequence>
<dbReference type="EMBL" id="MU275839">
    <property type="protein sequence ID" value="KAI0053774.1"/>
    <property type="molecule type" value="Genomic_DNA"/>
</dbReference>
<name>A0ACB8SBU3_9AGAM</name>
<dbReference type="Proteomes" id="UP000814033">
    <property type="component" value="Unassembled WGS sequence"/>
</dbReference>
<organism evidence="1 2">
    <name type="scientific">Auriscalpium vulgare</name>
    <dbReference type="NCBI Taxonomy" id="40419"/>
    <lineage>
        <taxon>Eukaryota</taxon>
        <taxon>Fungi</taxon>
        <taxon>Dikarya</taxon>
        <taxon>Basidiomycota</taxon>
        <taxon>Agaricomycotina</taxon>
        <taxon>Agaricomycetes</taxon>
        <taxon>Russulales</taxon>
        <taxon>Auriscalpiaceae</taxon>
        <taxon>Auriscalpium</taxon>
    </lineage>
</organism>
<evidence type="ECO:0000313" key="2">
    <source>
        <dbReference type="Proteomes" id="UP000814033"/>
    </source>
</evidence>
<accession>A0ACB8SBU3</accession>
<reference evidence="1" key="2">
    <citation type="journal article" date="2022" name="New Phytol.">
        <title>Evolutionary transition to the ectomycorrhizal habit in the genomes of a hyperdiverse lineage of mushroom-forming fungi.</title>
        <authorList>
            <person name="Looney B."/>
            <person name="Miyauchi S."/>
            <person name="Morin E."/>
            <person name="Drula E."/>
            <person name="Courty P.E."/>
            <person name="Kohler A."/>
            <person name="Kuo A."/>
            <person name="LaButti K."/>
            <person name="Pangilinan J."/>
            <person name="Lipzen A."/>
            <person name="Riley R."/>
            <person name="Andreopoulos W."/>
            <person name="He G."/>
            <person name="Johnson J."/>
            <person name="Nolan M."/>
            <person name="Tritt A."/>
            <person name="Barry K.W."/>
            <person name="Grigoriev I.V."/>
            <person name="Nagy L.G."/>
            <person name="Hibbett D."/>
            <person name="Henrissat B."/>
            <person name="Matheny P.B."/>
            <person name="Labbe J."/>
            <person name="Martin F.M."/>
        </authorList>
    </citation>
    <scope>NUCLEOTIDE SEQUENCE</scope>
    <source>
        <strain evidence="1">FP105234-sp</strain>
    </source>
</reference>
<keyword evidence="2" id="KW-1185">Reference proteome</keyword>
<reference evidence="1" key="1">
    <citation type="submission" date="2021-02" db="EMBL/GenBank/DDBJ databases">
        <authorList>
            <consortium name="DOE Joint Genome Institute"/>
            <person name="Ahrendt S."/>
            <person name="Looney B.P."/>
            <person name="Miyauchi S."/>
            <person name="Morin E."/>
            <person name="Drula E."/>
            <person name="Courty P.E."/>
            <person name="Chicoki N."/>
            <person name="Fauchery L."/>
            <person name="Kohler A."/>
            <person name="Kuo A."/>
            <person name="Labutti K."/>
            <person name="Pangilinan J."/>
            <person name="Lipzen A."/>
            <person name="Riley R."/>
            <person name="Andreopoulos W."/>
            <person name="He G."/>
            <person name="Johnson J."/>
            <person name="Barry K.W."/>
            <person name="Grigoriev I.V."/>
            <person name="Nagy L."/>
            <person name="Hibbett D."/>
            <person name="Henrissat B."/>
            <person name="Matheny P.B."/>
            <person name="Labbe J."/>
            <person name="Martin F."/>
        </authorList>
    </citation>
    <scope>NUCLEOTIDE SEQUENCE</scope>
    <source>
        <strain evidence="1">FP105234-sp</strain>
    </source>
</reference>